<dbReference type="InterPro" id="IPR037171">
    <property type="entry name" value="NagB/RpiA_transferase-like"/>
</dbReference>
<dbReference type="InterPro" id="IPR018321">
    <property type="entry name" value="Glucosamine6P_isomerase_CS"/>
</dbReference>
<evidence type="ECO:0000313" key="3">
    <source>
        <dbReference type="Proteomes" id="UP000541610"/>
    </source>
</evidence>
<dbReference type="PROSITE" id="PS01161">
    <property type="entry name" value="GLC_GALNAC_ISOMERASE"/>
    <property type="match status" value="1"/>
</dbReference>
<proteinExistence type="predicted"/>
<accession>A0A7J6P821</accession>
<protein>
    <recommendedName>
        <fullName evidence="4">Glucosamine-6-phosphate deaminase</fullName>
    </recommendedName>
</protein>
<evidence type="ECO:0000256" key="1">
    <source>
        <dbReference type="SAM" id="Phobius"/>
    </source>
</evidence>
<organism evidence="2 3">
    <name type="scientific">Perkinsus olseni</name>
    <name type="common">Perkinsus atlanticus</name>
    <dbReference type="NCBI Taxonomy" id="32597"/>
    <lineage>
        <taxon>Eukaryota</taxon>
        <taxon>Sar</taxon>
        <taxon>Alveolata</taxon>
        <taxon>Perkinsozoa</taxon>
        <taxon>Perkinsea</taxon>
        <taxon>Perkinsida</taxon>
        <taxon>Perkinsidae</taxon>
        <taxon>Perkinsus</taxon>
    </lineage>
</organism>
<sequence length="638" mass="71682">MMMLNDKINVKVASSSSSSVEKALLDKSIYTKDMYSPTEKTRTFIVDSFPLLGKVVAYRFIEWVIGNPEGVCALPTGKTPEYFIKWTQRIVNEWDTPAIKGRRMIVVCTVWMVVYPRPRFDNLWFVMLDEFYPINPEHHNSFKYYVSNYYIKGLGFNPDRCLFIDLSKLGLRPNETLDDIWPDGTFVDLSLRLRTPNTPLEVRQQDMIRQVDQWCLQYESKIRELGGIGFFLGGIGPDGHIAFNVRGSDHRSTTRLAQLNYETQAAASGDLGGIRAVKAKCAVTIGLGTITYNPDCVCIIIAAGEAKASMVADGIQKDTNVMYPSHAIRVLPNAAFYITRGAAKMLTQRKIIDLEKTPNVGIEDIEKILVDVAVKSHKRLVDLSILDVTYDPLGKVLIDRMGWGEDDFHDACSMITDRLVSKIGRGTETIHDTTFLHTEPHHDDIMLGYLPSVIRQTRPTSNKHYFICATSGFNSVSNYHICHMIARAEKFISTNSFAKLVGEGSRDVWQYLDGVAAKDDNEKAEGSARRYPGQADTRDVQILKGSCREFESECAWGSLGWLPSHVAHLRLGFYTSDIFTPEPTLERDSQPVMDVLLRTQPDIVTVAFDPEASGPDTHYKVIILITITITIIIIALVT</sequence>
<dbReference type="GO" id="GO:0004342">
    <property type="term" value="F:glucosamine-6-phosphate deaminase activity"/>
    <property type="evidence" value="ECO:0007669"/>
    <property type="project" value="InterPro"/>
</dbReference>
<dbReference type="InterPro" id="IPR052960">
    <property type="entry name" value="GlcN6P_deaminase-like"/>
</dbReference>
<keyword evidence="1" id="KW-1133">Transmembrane helix</keyword>
<comment type="caution">
    <text evidence="2">The sequence shown here is derived from an EMBL/GenBank/DDBJ whole genome shotgun (WGS) entry which is preliminary data.</text>
</comment>
<evidence type="ECO:0008006" key="4">
    <source>
        <dbReference type="Google" id="ProtNLM"/>
    </source>
</evidence>
<keyword evidence="1" id="KW-0472">Membrane</keyword>
<dbReference type="EMBL" id="JABANP010000062">
    <property type="protein sequence ID" value="KAF4692324.1"/>
    <property type="molecule type" value="Genomic_DNA"/>
</dbReference>
<gene>
    <name evidence="2" type="ORF">FOZ60_013682</name>
</gene>
<dbReference type="Proteomes" id="UP000541610">
    <property type="component" value="Unassembled WGS sequence"/>
</dbReference>
<dbReference type="AlphaFoldDB" id="A0A7J6P821"/>
<name>A0A7J6P821_PEROL</name>
<dbReference type="GO" id="GO:0006044">
    <property type="term" value="P:N-acetylglucosamine metabolic process"/>
    <property type="evidence" value="ECO:0007669"/>
    <property type="project" value="InterPro"/>
</dbReference>
<feature type="transmembrane region" description="Helical" evidence="1">
    <location>
        <begin position="619"/>
        <end position="637"/>
    </location>
</feature>
<reference evidence="2 3" key="1">
    <citation type="submission" date="2020-04" db="EMBL/GenBank/DDBJ databases">
        <title>Perkinsus olseni comparative genomics.</title>
        <authorList>
            <person name="Bogema D.R."/>
        </authorList>
    </citation>
    <scope>NUCLEOTIDE SEQUENCE [LARGE SCALE GENOMIC DNA]</scope>
    <source>
        <strain evidence="2">00978-12</strain>
    </source>
</reference>
<keyword evidence="1" id="KW-0812">Transmembrane</keyword>
<evidence type="ECO:0000313" key="2">
    <source>
        <dbReference type="EMBL" id="KAF4692324.1"/>
    </source>
</evidence>
<dbReference type="PANTHER" id="PTHR42892">
    <property type="entry name" value="GLUCOSAMINE-6-PHOSPHATE DEAMINASE-LIKE PROTEIN BT_0258-RELATED"/>
    <property type="match status" value="1"/>
</dbReference>
<dbReference type="SUPFAM" id="SSF100950">
    <property type="entry name" value="NagB/RpiA/CoA transferase-like"/>
    <property type="match status" value="1"/>
</dbReference>
<dbReference type="OrthoDB" id="7663298at2759"/>
<dbReference type="Gene3D" id="3.40.50.1360">
    <property type="match status" value="1"/>
</dbReference>
<dbReference type="PANTHER" id="PTHR42892:SF1">
    <property type="entry name" value="GLUCOSAMINE-6-PHOSPHATE ISOMERASE"/>
    <property type="match status" value="1"/>
</dbReference>